<dbReference type="GO" id="GO:0005786">
    <property type="term" value="C:signal recognition particle, endoplasmic reticulum targeting"/>
    <property type="evidence" value="ECO:0007669"/>
    <property type="project" value="UniProtKB-KW"/>
</dbReference>
<dbReference type="CDD" id="cd15481">
    <property type="entry name" value="SRP68-RBD"/>
    <property type="match status" value="1"/>
</dbReference>
<evidence type="ECO:0000256" key="3">
    <source>
        <dbReference type="ARBA" id="ARBA00009352"/>
    </source>
</evidence>
<dbReference type="OrthoDB" id="10255118at2759"/>
<keyword evidence="5 10" id="KW-0694">RNA-binding</keyword>
<comment type="similarity">
    <text evidence="3 10">Belongs to the SRP68 family.</text>
</comment>
<sequence>MDITQFVVSSRDKVDLPTDYSGYRTRLGHRLLKCRQKLHVAARHRGKYNHKSSTVQPEQVAEDVTYAHLLILSAERAHAQAVAMKTVQSANGKNINNSARSHIVSRFDKAAKYAEDLLVVLQANASGATAGDRLEARAYAASLRGAADLERRSWPRSLASYAAAWAIYSALATAAATAGRPAQADLFGDLVVENEQWVRYAAYQLKKPRSTPIPMLVREALETSTDLVATIHQISPVVLQPATATDDAVLVDADSTTPLVASTRTLTWRSREVRIEDAPIASAWAALDLAQARLRVVLVAGAARSAAPMSPGEQAAAYDDVLTASQDAVDATKAAIDDLRAEGLPQSDPAVQLLYVARTAANYEMISYRIGRNRVLTGPHDGAVVQLNHAAKSRSKSKSKTPAARPEAPGRFLARLKEKVVLYDGVLQSLESVKELPGVAADTELSAQLDATAKYFTALKSLAVSRSHDIAGNAANALALAKHGLDQCTEAAPTLAKVEETASPSPEAQSPLRTIHVGTADVQFLLDLLQNEVQRGRALVNIETLQQAATKATATTTTPALAEQLSVYPQQPVDLANIVAYPPRIEPVPVKPIFLDIAWNYIDYPSKTSAAASATAGQTATGAQQNEQPQQQQKRGWFGFGR</sequence>
<dbReference type="eggNOG" id="KOG2460">
    <property type="taxonomic scope" value="Eukaryota"/>
</dbReference>
<evidence type="ECO:0000256" key="6">
    <source>
        <dbReference type="ARBA" id="ARBA00023135"/>
    </source>
</evidence>
<evidence type="ECO:0000256" key="5">
    <source>
        <dbReference type="ARBA" id="ARBA00022884"/>
    </source>
</evidence>
<dbReference type="GO" id="GO:0008312">
    <property type="term" value="F:7S RNA binding"/>
    <property type="evidence" value="ECO:0007669"/>
    <property type="project" value="InterPro"/>
</dbReference>
<dbReference type="Proteomes" id="UP000007796">
    <property type="component" value="Unassembled WGS sequence"/>
</dbReference>
<evidence type="ECO:0000256" key="8">
    <source>
        <dbReference type="ARBA" id="ARBA00023274"/>
    </source>
</evidence>
<feature type="region of interest" description="Disordered" evidence="11">
    <location>
        <begin position="613"/>
        <end position="642"/>
    </location>
</feature>
<dbReference type="RefSeq" id="XP_014168506.1">
    <property type="nucleotide sequence ID" value="XM_014313031.1"/>
</dbReference>
<evidence type="ECO:0000313" key="12">
    <source>
        <dbReference type="EMBL" id="EFW99023.1"/>
    </source>
</evidence>
<name>F0XUL6_GROCL</name>
<dbReference type="EMBL" id="GL630006">
    <property type="protein sequence ID" value="EFW99023.1"/>
    <property type="molecule type" value="Genomic_DNA"/>
</dbReference>
<evidence type="ECO:0000256" key="10">
    <source>
        <dbReference type="PIRNR" id="PIRNR038995"/>
    </source>
</evidence>
<reference evidence="12 13" key="1">
    <citation type="journal article" date="2011" name="Proc. Natl. Acad. Sci. U.S.A.">
        <title>Genome and transcriptome analyses of the mountain pine beetle-fungal symbiont Grosmannia clavigera, a lodgepole pine pathogen.</title>
        <authorList>
            <person name="DiGuistini S."/>
            <person name="Wang Y."/>
            <person name="Liao N.Y."/>
            <person name="Taylor G."/>
            <person name="Tanguay P."/>
            <person name="Feau N."/>
            <person name="Henrissat B."/>
            <person name="Chan S.K."/>
            <person name="Hesse-Orce U."/>
            <person name="Alamouti S.M."/>
            <person name="Tsui C.K.M."/>
            <person name="Docking R.T."/>
            <person name="Levasseur A."/>
            <person name="Haridas S."/>
            <person name="Robertson G."/>
            <person name="Birol I."/>
            <person name="Holt R.A."/>
            <person name="Marra M.A."/>
            <person name="Hamelin R.C."/>
            <person name="Hirst M."/>
            <person name="Jones S.J.M."/>
            <person name="Bohlmann J."/>
            <person name="Breuil C."/>
        </authorList>
    </citation>
    <scope>NUCLEOTIDE SEQUENCE [LARGE SCALE GENOMIC DNA]</scope>
    <source>
        <strain evidence="13">kw1407 / UAMH 11150</strain>
    </source>
</reference>
<keyword evidence="7" id="KW-0539">Nucleus</keyword>
<dbReference type="InterPro" id="IPR034652">
    <property type="entry name" value="SRP68-RBD"/>
</dbReference>
<dbReference type="InterPro" id="IPR026258">
    <property type="entry name" value="SRP68"/>
</dbReference>
<evidence type="ECO:0000256" key="1">
    <source>
        <dbReference type="ARBA" id="ARBA00004496"/>
    </source>
</evidence>
<comment type="subcellular location">
    <subcellularLocation>
        <location evidence="1 10">Cytoplasm</location>
    </subcellularLocation>
    <subcellularLocation>
        <location evidence="2">Nucleus</location>
        <location evidence="2">Nucleolus</location>
    </subcellularLocation>
</comment>
<keyword evidence="6 10" id="KW-0733">Signal recognition particle</keyword>
<dbReference type="STRING" id="655863.F0XUL6"/>
<proteinExistence type="inferred from homology"/>
<keyword evidence="4 10" id="KW-0963">Cytoplasm</keyword>
<dbReference type="PIRSF" id="PIRSF038995">
    <property type="entry name" value="SRP68"/>
    <property type="match status" value="1"/>
</dbReference>
<accession>F0XUL6</accession>
<dbReference type="Pfam" id="PF16969">
    <property type="entry name" value="SRP68"/>
    <property type="match status" value="1"/>
</dbReference>
<comment type="function">
    <text evidence="10">Component of the signal recognition particle (SRP) complex, a ribonucleoprotein complex that mediates the cotranslational targeting of secretory and membrane proteins to the endoplasmic reticulum (ER). The SRP complex interacts with the signal sequence in nascent secretory and membrane proteins and directs them to the membrane of the ER.</text>
</comment>
<dbReference type="Gene3D" id="1.10.3450.40">
    <property type="entry name" value="Signal recognition particle, SRP68 subunit, RNA-binding domain"/>
    <property type="match status" value="1"/>
</dbReference>
<feature type="region of interest" description="Disordered" evidence="11">
    <location>
        <begin position="389"/>
        <end position="408"/>
    </location>
</feature>
<protein>
    <recommendedName>
        <fullName evidence="9 10">Signal recognition particle subunit SRP68</fullName>
        <shortName evidence="10">SRP68</shortName>
    </recommendedName>
</protein>
<evidence type="ECO:0000256" key="2">
    <source>
        <dbReference type="ARBA" id="ARBA00004604"/>
    </source>
</evidence>
<dbReference type="GO" id="GO:0030942">
    <property type="term" value="F:endoplasmic reticulum signal peptide binding"/>
    <property type="evidence" value="ECO:0007669"/>
    <property type="project" value="InterPro"/>
</dbReference>
<evidence type="ECO:0000256" key="11">
    <source>
        <dbReference type="SAM" id="MobiDB-lite"/>
    </source>
</evidence>
<evidence type="ECO:0000256" key="4">
    <source>
        <dbReference type="ARBA" id="ARBA00022490"/>
    </source>
</evidence>
<dbReference type="AlphaFoldDB" id="F0XUL6"/>
<dbReference type="InterPro" id="IPR038253">
    <property type="entry name" value="SRP68_N_sf"/>
</dbReference>
<gene>
    <name evidence="12" type="ORF">CMQ_4875</name>
</gene>
<feature type="compositionally biased region" description="Low complexity" evidence="11">
    <location>
        <begin position="613"/>
        <end position="633"/>
    </location>
</feature>
<dbReference type="GO" id="GO:0005730">
    <property type="term" value="C:nucleolus"/>
    <property type="evidence" value="ECO:0007669"/>
    <property type="project" value="UniProtKB-SubCell"/>
</dbReference>
<dbReference type="GO" id="GO:0006614">
    <property type="term" value="P:SRP-dependent cotranslational protein targeting to membrane"/>
    <property type="evidence" value="ECO:0007669"/>
    <property type="project" value="InterPro"/>
</dbReference>
<dbReference type="FunCoup" id="F0XUL6">
    <property type="interactions" value="860"/>
</dbReference>
<evidence type="ECO:0000256" key="9">
    <source>
        <dbReference type="ARBA" id="ARBA00029498"/>
    </source>
</evidence>
<organism evidence="13">
    <name type="scientific">Grosmannia clavigera (strain kw1407 / UAMH 11150)</name>
    <name type="common">Blue stain fungus</name>
    <name type="synonym">Graphiocladiella clavigera</name>
    <dbReference type="NCBI Taxonomy" id="655863"/>
    <lineage>
        <taxon>Eukaryota</taxon>
        <taxon>Fungi</taxon>
        <taxon>Dikarya</taxon>
        <taxon>Ascomycota</taxon>
        <taxon>Pezizomycotina</taxon>
        <taxon>Sordariomycetes</taxon>
        <taxon>Sordariomycetidae</taxon>
        <taxon>Ophiostomatales</taxon>
        <taxon>Ophiostomataceae</taxon>
        <taxon>Leptographium</taxon>
    </lineage>
</organism>
<keyword evidence="13" id="KW-1185">Reference proteome</keyword>
<dbReference type="PANTHER" id="PTHR12860">
    <property type="entry name" value="SIGNAL RECOGNITION PARTICLE 68 KDA PROTEIN"/>
    <property type="match status" value="1"/>
</dbReference>
<evidence type="ECO:0000313" key="13">
    <source>
        <dbReference type="Proteomes" id="UP000007796"/>
    </source>
</evidence>
<dbReference type="HOGENOM" id="CLU_018649_2_0_1"/>
<dbReference type="InParanoid" id="F0XUL6"/>
<keyword evidence="8 10" id="KW-0687">Ribonucleoprotein</keyword>
<evidence type="ECO:0000256" key="7">
    <source>
        <dbReference type="ARBA" id="ARBA00023242"/>
    </source>
</evidence>
<dbReference type="GO" id="GO:0005047">
    <property type="term" value="F:signal recognition particle binding"/>
    <property type="evidence" value="ECO:0007669"/>
    <property type="project" value="InterPro"/>
</dbReference>
<dbReference type="PANTHER" id="PTHR12860:SF0">
    <property type="entry name" value="SIGNAL RECOGNITION PARTICLE SUBUNIT SRP68"/>
    <property type="match status" value="1"/>
</dbReference>
<dbReference type="GeneID" id="25978134"/>